<dbReference type="EMBL" id="LC177546">
    <property type="protein sequence ID" value="BAV90416.1"/>
    <property type="molecule type" value="Genomic_DNA"/>
</dbReference>
<dbReference type="Gene3D" id="3.90.550.10">
    <property type="entry name" value="Spore Coat Polysaccharide Biosynthesis Protein SpsA, Chain A"/>
    <property type="match status" value="1"/>
</dbReference>
<evidence type="ECO:0000259" key="1">
    <source>
        <dbReference type="Pfam" id="PF00535"/>
    </source>
</evidence>
<dbReference type="AlphaFoldDB" id="A0A1J1DYT9"/>
<evidence type="ECO:0000313" key="2">
    <source>
        <dbReference type="EMBL" id="BAV90416.1"/>
    </source>
</evidence>
<dbReference type="Pfam" id="PF00535">
    <property type="entry name" value="Glycos_transf_2"/>
    <property type="match status" value="1"/>
</dbReference>
<reference evidence="2" key="1">
    <citation type="journal article" date="2017" name="Microb. Genom.">
        <title>An untypeable enterotoxigenic Escherichia coli represents one of the dominant types causing human disease.</title>
        <authorList>
            <person name="Iguchi A."/>
            <person name="von Mentzer A."/>
            <person name="Kikuchi T."/>
            <person name="Thomson N.R."/>
        </authorList>
    </citation>
    <scope>NUCLEOTIDE SEQUENCE</scope>
    <source>
        <strain evidence="2">E1657</strain>
    </source>
</reference>
<dbReference type="RefSeq" id="WP_000639408.1">
    <property type="nucleotide sequence ID" value="NZ_BDOU01000001.1"/>
</dbReference>
<name>A0A1J1DYT9_ECOLX</name>
<dbReference type="PANTHER" id="PTHR43179:SF7">
    <property type="entry name" value="RHAMNOSYLTRANSFERASE WBBL"/>
    <property type="match status" value="1"/>
</dbReference>
<dbReference type="InterPro" id="IPR001173">
    <property type="entry name" value="Glyco_trans_2-like"/>
</dbReference>
<sequence>MIYISIVSHNHGNVILQLGCVKKLSKKYNVIITDNTGEVYLEKFCKSNGVWYIKNAERKGFGENNNQNFQFARNKLSMRDDDYFLVLNPDVYIEDKELEQALSLIIKEKIKASTINLMKEKNTYDNNIRCYPGFFDFIESYLFGKNRTIINKSNINDNQYVDWASGSFLIILVEVYERVGGFDEHYFMYCEDLDLCRRIHSLTGEKIFYINEVKALHFAAHNNRRLFSKHFMWHLQSIIRYCLISKY</sequence>
<dbReference type="SUPFAM" id="SSF53448">
    <property type="entry name" value="Nucleotide-diphospho-sugar transferases"/>
    <property type="match status" value="1"/>
</dbReference>
<dbReference type="PANTHER" id="PTHR43179">
    <property type="entry name" value="RHAMNOSYLTRANSFERASE WBBL"/>
    <property type="match status" value="1"/>
</dbReference>
<organism evidence="2">
    <name type="scientific">Escherichia coli</name>
    <dbReference type="NCBI Taxonomy" id="562"/>
    <lineage>
        <taxon>Bacteria</taxon>
        <taxon>Pseudomonadati</taxon>
        <taxon>Pseudomonadota</taxon>
        <taxon>Gammaproteobacteria</taxon>
        <taxon>Enterobacterales</taxon>
        <taxon>Enterobacteriaceae</taxon>
        <taxon>Escherichia</taxon>
    </lineage>
</organism>
<feature type="domain" description="Glycosyltransferase 2-like" evidence="1">
    <location>
        <begin position="21"/>
        <end position="130"/>
    </location>
</feature>
<accession>A0A1J1DYT9</accession>
<proteinExistence type="predicted"/>
<dbReference type="InterPro" id="IPR029044">
    <property type="entry name" value="Nucleotide-diphossugar_trans"/>
</dbReference>
<protein>
    <submittedName>
        <fullName evidence="2">Putative glycosyltranslocase</fullName>
    </submittedName>
</protein>